<reference evidence="1" key="1">
    <citation type="submission" date="2023-08" db="EMBL/GenBank/DDBJ databases">
        <title>A de novo genome assembly of Solanum verrucosum Schlechtendal, a Mexican diploid species geographically isolated from the other diploid A-genome species in potato relatives.</title>
        <authorList>
            <person name="Hosaka K."/>
        </authorList>
    </citation>
    <scope>NUCLEOTIDE SEQUENCE</scope>
    <source>
        <tissue evidence="1">Young leaves</tissue>
    </source>
</reference>
<dbReference type="AlphaFoldDB" id="A0AAF0U7Q7"/>
<dbReference type="EMBL" id="CP133619">
    <property type="protein sequence ID" value="WMV40837.1"/>
    <property type="molecule type" value="Genomic_DNA"/>
</dbReference>
<keyword evidence="2" id="KW-1185">Reference proteome</keyword>
<gene>
    <name evidence="1" type="ORF">MTR67_034222</name>
</gene>
<name>A0AAF0U7Q7_SOLVR</name>
<sequence>NSQLLKGITYSYKFGIVQTWRRWKDNSKSFLTISGTTPNSS</sequence>
<feature type="non-terminal residue" evidence="1">
    <location>
        <position position="1"/>
    </location>
</feature>
<evidence type="ECO:0000313" key="2">
    <source>
        <dbReference type="Proteomes" id="UP001234989"/>
    </source>
</evidence>
<accession>A0AAF0U7Q7</accession>
<proteinExistence type="predicted"/>
<organism evidence="1 2">
    <name type="scientific">Solanum verrucosum</name>
    <dbReference type="NCBI Taxonomy" id="315347"/>
    <lineage>
        <taxon>Eukaryota</taxon>
        <taxon>Viridiplantae</taxon>
        <taxon>Streptophyta</taxon>
        <taxon>Embryophyta</taxon>
        <taxon>Tracheophyta</taxon>
        <taxon>Spermatophyta</taxon>
        <taxon>Magnoliopsida</taxon>
        <taxon>eudicotyledons</taxon>
        <taxon>Gunneridae</taxon>
        <taxon>Pentapetalae</taxon>
        <taxon>asterids</taxon>
        <taxon>lamiids</taxon>
        <taxon>Solanales</taxon>
        <taxon>Solanaceae</taxon>
        <taxon>Solanoideae</taxon>
        <taxon>Solaneae</taxon>
        <taxon>Solanum</taxon>
    </lineage>
</organism>
<evidence type="ECO:0000313" key="1">
    <source>
        <dbReference type="EMBL" id="WMV40837.1"/>
    </source>
</evidence>
<protein>
    <submittedName>
        <fullName evidence="1">Uncharacterized protein</fullName>
    </submittedName>
</protein>
<dbReference type="Proteomes" id="UP001234989">
    <property type="component" value="Chromosome 8"/>
</dbReference>